<proteinExistence type="predicted"/>
<dbReference type="InterPro" id="IPR029058">
    <property type="entry name" value="AB_hydrolase_fold"/>
</dbReference>
<dbReference type="PANTHER" id="PTHR34853">
    <property type="match status" value="1"/>
</dbReference>
<dbReference type="PANTHER" id="PTHR34853:SF1">
    <property type="entry name" value="LIPASE 5"/>
    <property type="match status" value="1"/>
</dbReference>
<feature type="chain" id="PRO_5047467375" description="Triacylglycerol lipase" evidence="2">
    <location>
        <begin position="18"/>
        <end position="1479"/>
    </location>
</feature>
<comment type="catalytic activity">
    <reaction evidence="1">
        <text>a triacylglycerol + H2O = a diacylglycerol + a fatty acid + H(+)</text>
        <dbReference type="Rhea" id="RHEA:12044"/>
        <dbReference type="ChEBI" id="CHEBI:15377"/>
        <dbReference type="ChEBI" id="CHEBI:15378"/>
        <dbReference type="ChEBI" id="CHEBI:17855"/>
        <dbReference type="ChEBI" id="CHEBI:18035"/>
        <dbReference type="ChEBI" id="CHEBI:28868"/>
        <dbReference type="EC" id="3.1.1.3"/>
    </reaction>
    <physiologicalReaction direction="left-to-right" evidence="1">
        <dbReference type="Rhea" id="RHEA:12045"/>
    </physiologicalReaction>
</comment>
<gene>
    <name evidence="3" type="ORF">CA3LBN_001067</name>
</gene>
<dbReference type="Proteomes" id="UP000825434">
    <property type="component" value="Chromosome 1"/>
</dbReference>
<sequence>MLAGIFAAVFLWALASAAWVSPPLPPSQDPFYEVPGNVSGYENGDIINWRPTPAQLRSVYFPLNVEGSWQLLVRSEDSEGNPTAFVTTVIKPYNAIPSKVLSYEAFEDSACLDCSPSYSVLYGASMRTFSIQVEVAMMNIGLSKNWYVVLPDYEGPRSAFSAGVQSGKATLDGIRAALKSSEITEISNDAKVGLFGFSGGSIAVGWAAQLQPEHAPELKDHIIGAAAGGFVTNMTSSAIAMDGTSYSGLAVAAVNGLLQEYSGLSDVLEKEINPAKLDTFYRARSLCLRELSGVYDLTELFTGIDPWMTKGIGFFDVPEIKKVLEQNILALDGGVAPEVPFFIFHGEEDDLAPIEQPQRVYENWCSWGAPSVEFAVSSSTGHSLEAVTGLGAAFAWLENRFDGYLPVKGCKRTVRDNNIAYPGAYPNYQRLLNTFFRGIFGEKIGDDPSEETMLAKILAFILSEWIGVLQGEQRTLESPRVAPLAPSEDPFYEIPENVSDYEVGQIISWRPPPVQLRSEILPLNIKDAWQLQVRSEDSFGNPTSVVTTIVEPYNADPTKILSYQSFEDSPSVNCSPSYGILFGASMDTFPTQWEMTIMDVALSKNWYVVLPDHQGPKSAFTAGLQSGQAVLNGIRAALDSGSLTGIDPDAKVGLYGYSGGSVASGWAAQIQPDYAPELKKNIVGSAFGGVMTNHTQTLIENDETAFAGLVVSMIHGISHEYEALIPIIEEAVDPERLQDFKAARNMCLGEISEKFIYEELFNGSNPLLQSSLLADPEMAAVLHNNTLGLSKSAGVPEIPIFIFQALHDEVIRVNQAEEVYEKWCSWGAPSIEFAVSNYSAHVSEGILGIGTGLAWLEKLMNGEKPVDGCTKTYRTTNTLYPGADVMIRQYLDTFVRAVFGQKVGEETKNFTESTVLSKIFAYALNGVFRAFGPFKRQEGVGTKTSEKPQKSLFHGFRDIIELWESEGIDPWAVLYGETTVSDSFYDVPQNVSDYKYGDIIAVRPTPAKVRSLIFPMNVKNSWQFLVRSEDSHGNANAFVTTVLEPFNSDPSKVLSYQPWQDSNSIDCAPSYALLYNANGDTITTQMEIPFIQYGLSKGWFVAVPDYQGPKSAFTAGHQSGKAVLDGVRAVLRSEDVTGIEKGASVALFGYSGGSLASGWATQLQPAYAPELKANLIGAAIGGWVTNITSTALASDGTFAAGLIPNAINGIISEYSDYAKLIDSEIAILKKGRFYAAKENCLLNSVVVYIFQKFFSGLFPYFKNRVGFFDVPEVAEIVRNNTLAYVKSDGVPEIPIFAFHGEADELVPIIQPQRAYDNFCEWGAPSIEWSISKNTGHAIETFLGVGAGLSWIEKRFNGEAPISGCSKTTRTTNLEYPGADVIYSQVIATYVQGIFGADIGEDTIDINDSTWLSKIISYGFSRFLGLVGPIPLKRDDTIKDVIGNHTVDELYKGFSDVKVLLQQHQIDPIKVLEGDADIEV</sequence>
<evidence type="ECO:0000313" key="3">
    <source>
        <dbReference type="EMBL" id="QWU86849.1"/>
    </source>
</evidence>
<feature type="signal peptide" evidence="2">
    <location>
        <begin position="1"/>
        <end position="17"/>
    </location>
</feature>
<name>A0ABX8I183_9ASCO</name>
<reference evidence="3 4" key="1">
    <citation type="submission" date="2021-06" db="EMBL/GenBank/DDBJ databases">
        <title>Candida outbreak in Lebanon.</title>
        <authorList>
            <person name="Finianos M."/>
        </authorList>
    </citation>
    <scope>NUCLEOTIDE SEQUENCE [LARGE SCALE GENOMIC DNA]</scope>
    <source>
        <strain evidence="3">CA3LBN</strain>
    </source>
</reference>
<dbReference type="InterPro" id="IPR005152">
    <property type="entry name" value="Lipase_secreted"/>
</dbReference>
<accession>A0ABX8I183</accession>
<protein>
    <recommendedName>
        <fullName evidence="5">Triacylglycerol lipase</fullName>
    </recommendedName>
</protein>
<evidence type="ECO:0000313" key="4">
    <source>
        <dbReference type="Proteomes" id="UP000825434"/>
    </source>
</evidence>
<keyword evidence="4" id="KW-1185">Reference proteome</keyword>
<evidence type="ECO:0000256" key="1">
    <source>
        <dbReference type="ARBA" id="ARBA00023369"/>
    </source>
</evidence>
<evidence type="ECO:0000256" key="2">
    <source>
        <dbReference type="SAM" id="SignalP"/>
    </source>
</evidence>
<organism evidence="3 4">
    <name type="scientific">Candidozyma haemuli</name>
    <dbReference type="NCBI Taxonomy" id="45357"/>
    <lineage>
        <taxon>Eukaryota</taxon>
        <taxon>Fungi</taxon>
        <taxon>Dikarya</taxon>
        <taxon>Ascomycota</taxon>
        <taxon>Saccharomycotina</taxon>
        <taxon>Pichiomycetes</taxon>
        <taxon>Metschnikowiaceae</taxon>
        <taxon>Candidozyma</taxon>
    </lineage>
</organism>
<dbReference type="Gene3D" id="3.40.50.1820">
    <property type="entry name" value="alpha/beta hydrolase"/>
    <property type="match status" value="3"/>
</dbReference>
<evidence type="ECO:0008006" key="5">
    <source>
        <dbReference type="Google" id="ProtNLM"/>
    </source>
</evidence>
<dbReference type="SUPFAM" id="SSF53474">
    <property type="entry name" value="alpha/beta-Hydrolases"/>
    <property type="match status" value="3"/>
</dbReference>
<dbReference type="Pfam" id="PF03583">
    <property type="entry name" value="LIP"/>
    <property type="match status" value="3"/>
</dbReference>
<keyword evidence="2" id="KW-0732">Signal</keyword>
<dbReference type="EMBL" id="CP076661">
    <property type="protein sequence ID" value="QWU86849.1"/>
    <property type="molecule type" value="Genomic_DNA"/>
</dbReference>
<dbReference type="Gene3D" id="1.10.260.130">
    <property type="match status" value="3"/>
</dbReference>